<dbReference type="AlphaFoldDB" id="A0AAP1E0A0"/>
<name>A0AAP1E0A0_BACIU</name>
<reference evidence="1 2" key="1">
    <citation type="submission" date="2015-09" db="EMBL/GenBank/DDBJ databases">
        <title>Spore heat resistance.</title>
        <authorList>
            <person name="Boekhorst J."/>
            <person name="Berendsen E.M."/>
            <person name="Wells-Bennik M.H."/>
            <person name="Kuipers O.P."/>
        </authorList>
    </citation>
    <scope>NUCLEOTIDE SEQUENCE [LARGE SCALE GENOMIC DNA]</scope>
    <source>
        <strain evidence="1 2">B4122</strain>
    </source>
</reference>
<accession>A0AAP1E0A0</accession>
<gene>
    <name evidence="1" type="ORF">B4122_2812</name>
</gene>
<proteinExistence type="predicted"/>
<protein>
    <submittedName>
        <fullName evidence="1">Uncharacterized protein</fullName>
    </submittedName>
</protein>
<comment type="caution">
    <text evidence="1">The sequence shown here is derived from an EMBL/GenBank/DDBJ whole genome shotgun (WGS) entry which is preliminary data.</text>
</comment>
<sequence length="37" mass="4349">MNEVMHKEMTIVLLMRNEIASIGIDMLRRREGYEVIG</sequence>
<evidence type="ECO:0000313" key="2">
    <source>
        <dbReference type="Proteomes" id="UP000076442"/>
    </source>
</evidence>
<dbReference type="Proteomes" id="UP000076442">
    <property type="component" value="Unassembled WGS sequence"/>
</dbReference>
<organism evidence="1 2">
    <name type="scientific">Bacillus subtilis</name>
    <dbReference type="NCBI Taxonomy" id="1423"/>
    <lineage>
        <taxon>Bacteria</taxon>
        <taxon>Bacillati</taxon>
        <taxon>Bacillota</taxon>
        <taxon>Bacilli</taxon>
        <taxon>Bacillales</taxon>
        <taxon>Bacillaceae</taxon>
        <taxon>Bacillus</taxon>
    </lineage>
</organism>
<dbReference type="EMBL" id="LJZV01000014">
    <property type="protein sequence ID" value="KZD90733.1"/>
    <property type="molecule type" value="Genomic_DNA"/>
</dbReference>
<evidence type="ECO:0000313" key="1">
    <source>
        <dbReference type="EMBL" id="KZD90733.1"/>
    </source>
</evidence>